<dbReference type="EMBL" id="BPLR01006501">
    <property type="protein sequence ID" value="GIY10259.1"/>
    <property type="molecule type" value="Genomic_DNA"/>
</dbReference>
<feature type="region of interest" description="Disordered" evidence="1">
    <location>
        <begin position="1"/>
        <end position="31"/>
    </location>
</feature>
<dbReference type="AlphaFoldDB" id="A0AAV4QN38"/>
<name>A0AAV4QN38_CAEEX</name>
<keyword evidence="3" id="KW-1185">Reference proteome</keyword>
<reference evidence="2 3" key="1">
    <citation type="submission" date="2021-06" db="EMBL/GenBank/DDBJ databases">
        <title>Caerostris extrusa draft genome.</title>
        <authorList>
            <person name="Kono N."/>
            <person name="Arakawa K."/>
        </authorList>
    </citation>
    <scope>NUCLEOTIDE SEQUENCE [LARGE SCALE GENOMIC DNA]</scope>
</reference>
<organism evidence="2 3">
    <name type="scientific">Caerostris extrusa</name>
    <name type="common">Bark spider</name>
    <name type="synonym">Caerostris bankana</name>
    <dbReference type="NCBI Taxonomy" id="172846"/>
    <lineage>
        <taxon>Eukaryota</taxon>
        <taxon>Metazoa</taxon>
        <taxon>Ecdysozoa</taxon>
        <taxon>Arthropoda</taxon>
        <taxon>Chelicerata</taxon>
        <taxon>Arachnida</taxon>
        <taxon>Araneae</taxon>
        <taxon>Araneomorphae</taxon>
        <taxon>Entelegynae</taxon>
        <taxon>Araneoidea</taxon>
        <taxon>Araneidae</taxon>
        <taxon>Caerostris</taxon>
    </lineage>
</organism>
<evidence type="ECO:0000313" key="2">
    <source>
        <dbReference type="EMBL" id="GIY10259.1"/>
    </source>
</evidence>
<gene>
    <name evidence="2" type="ORF">CEXT_712081</name>
</gene>
<evidence type="ECO:0000313" key="3">
    <source>
        <dbReference type="Proteomes" id="UP001054945"/>
    </source>
</evidence>
<accession>A0AAV4QN38</accession>
<protein>
    <submittedName>
        <fullName evidence="2">Uncharacterized protein</fullName>
    </submittedName>
</protein>
<comment type="caution">
    <text evidence="2">The sequence shown here is derived from an EMBL/GenBank/DDBJ whole genome shotgun (WGS) entry which is preliminary data.</text>
</comment>
<dbReference type="Proteomes" id="UP001054945">
    <property type="component" value="Unassembled WGS sequence"/>
</dbReference>
<evidence type="ECO:0000256" key="1">
    <source>
        <dbReference type="SAM" id="MobiDB-lite"/>
    </source>
</evidence>
<sequence>MELEGLMETSNMDLSAKCSSSGKGSCRNTAKVPDSVAVPASPTSSYTMVLPWTSSMYRKLEIFESMRRMQSLSIKKRYDVAAELVRHVNIALVRGIYIPKETDTAQQALLEAETRLN</sequence>
<feature type="compositionally biased region" description="Low complexity" evidence="1">
    <location>
        <begin position="17"/>
        <end position="26"/>
    </location>
</feature>
<proteinExistence type="predicted"/>